<proteinExistence type="inferred from homology"/>
<evidence type="ECO:0000256" key="2">
    <source>
        <dbReference type="ARBA" id="ARBA00008670"/>
    </source>
</evidence>
<dbReference type="Proteomes" id="UP001159427">
    <property type="component" value="Unassembled WGS sequence"/>
</dbReference>
<keyword evidence="6" id="KW-0732">Signal</keyword>
<accession>A0ABN8LZJ3</accession>
<dbReference type="SUPFAM" id="SSF49842">
    <property type="entry name" value="TNF-like"/>
    <property type="match status" value="1"/>
</dbReference>
<keyword evidence="9" id="KW-1185">Reference proteome</keyword>
<evidence type="ECO:0000313" key="9">
    <source>
        <dbReference type="Proteomes" id="UP001159427"/>
    </source>
</evidence>
<feature type="region of interest" description="Disordered" evidence="5">
    <location>
        <begin position="43"/>
        <end position="63"/>
    </location>
</feature>
<dbReference type="PANTHER" id="PTHR11471:SF13">
    <property type="entry name" value="TNF FAMILY PROFILE DOMAIN-CONTAINING PROTEIN"/>
    <property type="match status" value="1"/>
</dbReference>
<sequence>MSHFLLLIYAVASTVFTSQATVTSQQQKICPNSGSPVNINVHSTNGVKGDKGTKGDTGAKGEDGTACKCTLQNPNKPSAHIEAVNSGEITYSVGVVIKDWNVNSAIRHLAGGMKYKDGKLTVPSSGRYYIYAQIYYHNNGRVLVRVNNAVITMVTPPIGGGQMTGAMYAGAVYNLQAGDVITLDAAQYPSSSAKVYMYSMHTYFGAFLL</sequence>
<evidence type="ECO:0000259" key="7">
    <source>
        <dbReference type="PROSITE" id="PS50049"/>
    </source>
</evidence>
<dbReference type="InterPro" id="IPR008983">
    <property type="entry name" value="Tumour_necrosis_fac-like_dom"/>
</dbReference>
<dbReference type="Gene3D" id="2.60.120.40">
    <property type="match status" value="1"/>
</dbReference>
<comment type="caution">
    <text evidence="8">The sequence shown here is derived from an EMBL/GenBank/DDBJ whole genome shotgun (WGS) entry which is preliminary data.</text>
</comment>
<evidence type="ECO:0000256" key="3">
    <source>
        <dbReference type="ARBA" id="ARBA00022514"/>
    </source>
</evidence>
<keyword evidence="3" id="KW-0202">Cytokine</keyword>
<dbReference type="PROSITE" id="PS50049">
    <property type="entry name" value="THD_2"/>
    <property type="match status" value="1"/>
</dbReference>
<gene>
    <name evidence="8" type="ORF">PEVE_00016049</name>
</gene>
<evidence type="ECO:0000256" key="4">
    <source>
        <dbReference type="ARBA" id="ARBA00023136"/>
    </source>
</evidence>
<dbReference type="EMBL" id="CALNXI010000225">
    <property type="protein sequence ID" value="CAH3022583.1"/>
    <property type="molecule type" value="Genomic_DNA"/>
</dbReference>
<dbReference type="Pfam" id="PF00229">
    <property type="entry name" value="TNF"/>
    <property type="match status" value="1"/>
</dbReference>
<dbReference type="PANTHER" id="PTHR11471">
    <property type="entry name" value="TUMOR NECROSIS FACTOR FAMILY MEMBER"/>
    <property type="match status" value="1"/>
</dbReference>
<evidence type="ECO:0000256" key="1">
    <source>
        <dbReference type="ARBA" id="ARBA00004370"/>
    </source>
</evidence>
<feature type="compositionally biased region" description="Basic and acidic residues" evidence="5">
    <location>
        <begin position="48"/>
        <end position="63"/>
    </location>
</feature>
<feature type="domain" description="THD" evidence="7">
    <location>
        <begin position="77"/>
        <end position="209"/>
    </location>
</feature>
<keyword evidence="4" id="KW-0472">Membrane</keyword>
<protein>
    <recommendedName>
        <fullName evidence="7">THD domain-containing protein</fullName>
    </recommendedName>
</protein>
<comment type="subcellular location">
    <subcellularLocation>
        <location evidence="1">Membrane</location>
    </subcellularLocation>
</comment>
<dbReference type="InterPro" id="IPR006052">
    <property type="entry name" value="TNF_dom"/>
</dbReference>
<reference evidence="8 9" key="1">
    <citation type="submission" date="2022-05" db="EMBL/GenBank/DDBJ databases">
        <authorList>
            <consortium name="Genoscope - CEA"/>
            <person name="William W."/>
        </authorList>
    </citation>
    <scope>NUCLEOTIDE SEQUENCE [LARGE SCALE GENOMIC DNA]</scope>
</reference>
<evidence type="ECO:0000256" key="5">
    <source>
        <dbReference type="SAM" id="MobiDB-lite"/>
    </source>
</evidence>
<evidence type="ECO:0000313" key="8">
    <source>
        <dbReference type="EMBL" id="CAH3022583.1"/>
    </source>
</evidence>
<feature type="signal peptide" evidence="6">
    <location>
        <begin position="1"/>
        <end position="20"/>
    </location>
</feature>
<evidence type="ECO:0000256" key="6">
    <source>
        <dbReference type="SAM" id="SignalP"/>
    </source>
</evidence>
<feature type="chain" id="PRO_5046215870" description="THD domain-containing protein" evidence="6">
    <location>
        <begin position="21"/>
        <end position="209"/>
    </location>
</feature>
<name>A0ABN8LZJ3_9CNID</name>
<organism evidence="8 9">
    <name type="scientific">Porites evermanni</name>
    <dbReference type="NCBI Taxonomy" id="104178"/>
    <lineage>
        <taxon>Eukaryota</taxon>
        <taxon>Metazoa</taxon>
        <taxon>Cnidaria</taxon>
        <taxon>Anthozoa</taxon>
        <taxon>Hexacorallia</taxon>
        <taxon>Scleractinia</taxon>
        <taxon>Fungiina</taxon>
        <taxon>Poritidae</taxon>
        <taxon>Porites</taxon>
    </lineage>
</organism>
<comment type="similarity">
    <text evidence="2">Belongs to the tumor necrosis factor family.</text>
</comment>